<evidence type="ECO:0000313" key="2">
    <source>
        <dbReference type="Proteomes" id="UP000756346"/>
    </source>
</evidence>
<name>A0A9P8XZQ3_9PEZI</name>
<keyword evidence="2" id="KW-1185">Reference proteome</keyword>
<dbReference type="RefSeq" id="XP_046009067.1">
    <property type="nucleotide sequence ID" value="XM_046154700.1"/>
</dbReference>
<protein>
    <submittedName>
        <fullName evidence="1">Uncharacterized protein</fullName>
    </submittedName>
</protein>
<dbReference type="GeneID" id="70184246"/>
<evidence type="ECO:0000313" key="1">
    <source>
        <dbReference type="EMBL" id="KAH7025850.1"/>
    </source>
</evidence>
<sequence>MARWLARKCLPLWPPIYTMCDVSVVAKGLSVSVLLCAAHKKLAAQKQRTCLLSSTLRAPSTFQTSAESIPDTDTGS</sequence>
<comment type="caution">
    <text evidence="1">The sequence shown here is derived from an EMBL/GenBank/DDBJ whole genome shotgun (WGS) entry which is preliminary data.</text>
</comment>
<gene>
    <name evidence="1" type="ORF">B0I36DRAFT_329268</name>
</gene>
<organism evidence="1 2">
    <name type="scientific">Microdochium trichocladiopsis</name>
    <dbReference type="NCBI Taxonomy" id="1682393"/>
    <lineage>
        <taxon>Eukaryota</taxon>
        <taxon>Fungi</taxon>
        <taxon>Dikarya</taxon>
        <taxon>Ascomycota</taxon>
        <taxon>Pezizomycotina</taxon>
        <taxon>Sordariomycetes</taxon>
        <taxon>Xylariomycetidae</taxon>
        <taxon>Xylariales</taxon>
        <taxon>Microdochiaceae</taxon>
        <taxon>Microdochium</taxon>
    </lineage>
</organism>
<accession>A0A9P8XZQ3</accession>
<dbReference type="Proteomes" id="UP000756346">
    <property type="component" value="Unassembled WGS sequence"/>
</dbReference>
<proteinExistence type="predicted"/>
<dbReference type="AlphaFoldDB" id="A0A9P8XZQ3"/>
<reference evidence="1" key="1">
    <citation type="journal article" date="2021" name="Nat. Commun.">
        <title>Genetic determinants of endophytism in the Arabidopsis root mycobiome.</title>
        <authorList>
            <person name="Mesny F."/>
            <person name="Miyauchi S."/>
            <person name="Thiergart T."/>
            <person name="Pickel B."/>
            <person name="Atanasova L."/>
            <person name="Karlsson M."/>
            <person name="Huettel B."/>
            <person name="Barry K.W."/>
            <person name="Haridas S."/>
            <person name="Chen C."/>
            <person name="Bauer D."/>
            <person name="Andreopoulos W."/>
            <person name="Pangilinan J."/>
            <person name="LaButti K."/>
            <person name="Riley R."/>
            <person name="Lipzen A."/>
            <person name="Clum A."/>
            <person name="Drula E."/>
            <person name="Henrissat B."/>
            <person name="Kohler A."/>
            <person name="Grigoriev I.V."/>
            <person name="Martin F.M."/>
            <person name="Hacquard S."/>
        </authorList>
    </citation>
    <scope>NUCLEOTIDE SEQUENCE</scope>
    <source>
        <strain evidence="1">MPI-CAGE-CH-0230</strain>
    </source>
</reference>
<dbReference type="EMBL" id="JAGTJQ010000008">
    <property type="protein sequence ID" value="KAH7025850.1"/>
    <property type="molecule type" value="Genomic_DNA"/>
</dbReference>